<dbReference type="SUPFAM" id="SSF52821">
    <property type="entry name" value="Rhodanese/Cell cycle control phosphatase"/>
    <property type="match status" value="1"/>
</dbReference>
<evidence type="ECO:0000259" key="2">
    <source>
        <dbReference type="PROSITE" id="PS50206"/>
    </source>
</evidence>
<dbReference type="Gene3D" id="3.40.250.10">
    <property type="entry name" value="Rhodanese-like domain"/>
    <property type="match status" value="1"/>
</dbReference>
<accession>A0A6V7QZQ6</accession>
<dbReference type="Pfam" id="PF00581">
    <property type="entry name" value="Rhodanese"/>
    <property type="match status" value="1"/>
</dbReference>
<keyword evidence="4" id="KW-1185">Reference proteome</keyword>
<dbReference type="InterPro" id="IPR020936">
    <property type="entry name" value="TrhO"/>
</dbReference>
<dbReference type="GO" id="GO:0016740">
    <property type="term" value="F:transferase activity"/>
    <property type="evidence" value="ECO:0007669"/>
    <property type="project" value="UniProtKB-KW"/>
</dbReference>
<dbReference type="InterPro" id="IPR001763">
    <property type="entry name" value="Rhodanese-like_dom"/>
</dbReference>
<dbReference type="Pfam" id="PF12368">
    <property type="entry name" value="Rhodanese_C"/>
    <property type="match status" value="1"/>
</dbReference>
<feature type="domain" description="Rhodanese" evidence="2">
    <location>
        <begin position="123"/>
        <end position="218"/>
    </location>
</feature>
<dbReference type="RefSeq" id="WP_186075727.1">
    <property type="nucleotide sequence ID" value="NZ_CAJEWB010000002.1"/>
</dbReference>
<proteinExistence type="inferred from homology"/>
<keyword evidence="1" id="KW-0819">tRNA processing</keyword>
<comment type="catalytic activity">
    <reaction evidence="1">
        <text>uridine(34) in tRNA + AH2 + O2 = 5-hydroxyuridine(34) in tRNA + A + H2O</text>
        <dbReference type="Rhea" id="RHEA:64224"/>
        <dbReference type="Rhea" id="RHEA-COMP:11727"/>
        <dbReference type="Rhea" id="RHEA-COMP:13381"/>
        <dbReference type="ChEBI" id="CHEBI:13193"/>
        <dbReference type="ChEBI" id="CHEBI:15377"/>
        <dbReference type="ChEBI" id="CHEBI:15379"/>
        <dbReference type="ChEBI" id="CHEBI:17499"/>
        <dbReference type="ChEBI" id="CHEBI:65315"/>
        <dbReference type="ChEBI" id="CHEBI:136877"/>
    </reaction>
</comment>
<name>A0A6V7QZQ6_9BACL</name>
<keyword evidence="3" id="KW-0808">Transferase</keyword>
<dbReference type="AlphaFoldDB" id="A0A6V7QZQ6"/>
<dbReference type="PANTHER" id="PTHR43268:SF3">
    <property type="entry name" value="RHODANESE-LIKE DOMAIN-CONTAINING PROTEIN 7-RELATED"/>
    <property type="match status" value="1"/>
</dbReference>
<dbReference type="Gene3D" id="3.30.70.100">
    <property type="match status" value="1"/>
</dbReference>
<evidence type="ECO:0000313" key="4">
    <source>
        <dbReference type="Proteomes" id="UP000588186"/>
    </source>
</evidence>
<comment type="function">
    <text evidence="1">Catalyzes oxygen-dependent 5-hydroxyuridine (ho5U) modification at position 34 in tRNAs.</text>
</comment>
<dbReference type="GO" id="GO:0006400">
    <property type="term" value="P:tRNA modification"/>
    <property type="evidence" value="ECO:0007669"/>
    <property type="project" value="UniProtKB-UniRule"/>
</dbReference>
<protein>
    <recommendedName>
        <fullName evidence="1">tRNA uridine(34) hydroxylase</fullName>
        <ecNumber evidence="1">1.14.-.-</ecNumber>
    </recommendedName>
    <alternativeName>
        <fullName evidence="1">tRNA hydroxylation protein O</fullName>
    </alternativeName>
</protein>
<reference evidence="3 4" key="1">
    <citation type="submission" date="2020-07" db="EMBL/GenBank/DDBJ databases">
        <authorList>
            <person name="Criscuolo A."/>
        </authorList>
    </citation>
    <scope>NUCLEOTIDE SEQUENCE [LARGE SCALE GENOMIC DNA]</scope>
    <source>
        <strain evidence="3">CIP107946</strain>
    </source>
</reference>
<comment type="caution">
    <text evidence="3">The sequence shown here is derived from an EMBL/GenBank/DDBJ whole genome shotgun (WGS) entry which is preliminary data.</text>
</comment>
<evidence type="ECO:0000256" key="1">
    <source>
        <dbReference type="HAMAP-Rule" id="MF_00469"/>
    </source>
</evidence>
<dbReference type="Proteomes" id="UP000588186">
    <property type="component" value="Unassembled WGS sequence"/>
</dbReference>
<dbReference type="SMART" id="SM00450">
    <property type="entry name" value="RHOD"/>
    <property type="match status" value="1"/>
</dbReference>
<dbReference type="NCBIfam" id="NF001135">
    <property type="entry name" value="PRK00142.1-3"/>
    <property type="match status" value="1"/>
</dbReference>
<gene>
    <name evidence="3" type="primary">glpE_1</name>
    <name evidence="1" type="synonym">trhO</name>
    <name evidence="3" type="ORF">JEOPIN946_00018</name>
</gene>
<dbReference type="InterPro" id="IPR036873">
    <property type="entry name" value="Rhodanese-like_dom_sf"/>
</dbReference>
<dbReference type="Pfam" id="PF17773">
    <property type="entry name" value="UPF0176_N"/>
    <property type="match status" value="1"/>
</dbReference>
<dbReference type="GO" id="GO:0016705">
    <property type="term" value="F:oxidoreductase activity, acting on paired donors, with incorporation or reduction of molecular oxygen"/>
    <property type="evidence" value="ECO:0007669"/>
    <property type="project" value="UniProtKB-UniRule"/>
</dbReference>
<organism evidence="3 4">
    <name type="scientific">Phocicoccus pinnipedialis</name>
    <dbReference type="NCBI Taxonomy" id="110845"/>
    <lineage>
        <taxon>Bacteria</taxon>
        <taxon>Bacillati</taxon>
        <taxon>Bacillota</taxon>
        <taxon>Bacilli</taxon>
        <taxon>Bacillales</taxon>
        <taxon>Salinicoccaceae</taxon>
        <taxon>Phocicoccus</taxon>
    </lineage>
</organism>
<comment type="similarity">
    <text evidence="1">Belongs to the TrhO family.</text>
</comment>
<dbReference type="HAMAP" id="MF_00469">
    <property type="entry name" value="TrhO"/>
    <property type="match status" value="1"/>
</dbReference>
<dbReference type="PROSITE" id="PS50206">
    <property type="entry name" value="RHODANESE_3"/>
    <property type="match status" value="1"/>
</dbReference>
<dbReference type="InterPro" id="IPR022111">
    <property type="entry name" value="Rhodanese_C"/>
</dbReference>
<keyword evidence="1" id="KW-0560">Oxidoreductase</keyword>
<evidence type="ECO:0000313" key="3">
    <source>
        <dbReference type="EMBL" id="CAD2070491.1"/>
    </source>
</evidence>
<dbReference type="EMBL" id="CAJEWB010000002">
    <property type="protein sequence ID" value="CAD2070491.1"/>
    <property type="molecule type" value="Genomic_DNA"/>
</dbReference>
<dbReference type="PANTHER" id="PTHR43268">
    <property type="entry name" value="THIOSULFATE SULFURTRANSFERASE/RHODANESE-LIKE DOMAIN-CONTAINING PROTEIN 2"/>
    <property type="match status" value="1"/>
</dbReference>
<dbReference type="EC" id="1.14.-.-" evidence="1"/>
<dbReference type="InterPro" id="IPR040503">
    <property type="entry name" value="TRHO_N"/>
</dbReference>
<dbReference type="CDD" id="cd01518">
    <property type="entry name" value="RHOD_YceA"/>
    <property type="match status" value="1"/>
</dbReference>
<sequence length="327" mass="37933">MKYRVLLYYHYVKIEDPETFAAEHLKFCKDLGLKGRILVAQEGINGTVSGDFEQTERYIEYMNNHPMFKDMPFKIDEANNHAFKKMHCRPRPELVNLSLEEDIDPHEITGDYLTPEEWYEAIQDENTVVLDVRNDYEYDVGHFRGAIKPDVTTFRDTPEWVLKNKELFEGKRVLTYCTGGIRCEKFSGWLKREGIGENIGQLHGGIATYAKNPASQGQLWDGKMYVFDERLTVPINQVNPTIVGKDYYDGTPCERYVNCANPECNAQILCSEENQDKHLGACSMECAEHPRNRYIMKYNLPQDIVEERLESMRNSDFSNLDQVGPRK</sequence>